<dbReference type="AlphaFoldDB" id="A0A7R9VN33"/>
<feature type="domain" description="ABC transporter" evidence="11">
    <location>
        <begin position="586"/>
        <end position="836"/>
    </location>
</feature>
<keyword evidence="6" id="KW-0067">ATP-binding</keyword>
<evidence type="ECO:0000256" key="6">
    <source>
        <dbReference type="ARBA" id="ARBA00022840"/>
    </source>
</evidence>
<reference evidence="12" key="1">
    <citation type="submission" date="2021-01" db="EMBL/GenBank/DDBJ databases">
        <authorList>
            <person name="Corre E."/>
            <person name="Pelletier E."/>
            <person name="Niang G."/>
            <person name="Scheremetjew M."/>
            <person name="Finn R."/>
            <person name="Kale V."/>
            <person name="Holt S."/>
            <person name="Cochrane G."/>
            <person name="Meng A."/>
            <person name="Brown T."/>
            <person name="Cohen L."/>
        </authorList>
    </citation>
    <scope>NUCLEOTIDE SEQUENCE</scope>
    <source>
        <strain evidence="12">CCMP219</strain>
    </source>
</reference>
<dbReference type="GO" id="GO:0016020">
    <property type="term" value="C:membrane"/>
    <property type="evidence" value="ECO:0007669"/>
    <property type="project" value="UniProtKB-SubCell"/>
</dbReference>
<keyword evidence="7 10" id="KW-1133">Transmembrane helix</keyword>
<dbReference type="SMART" id="SM00382">
    <property type="entry name" value="AAA"/>
    <property type="match status" value="1"/>
</dbReference>
<dbReference type="Pfam" id="PF25158">
    <property type="entry name" value="ABCA11_C"/>
    <property type="match status" value="1"/>
</dbReference>
<dbReference type="Gene3D" id="3.40.50.300">
    <property type="entry name" value="P-loop containing nucleotide triphosphate hydrolases"/>
    <property type="match status" value="1"/>
</dbReference>
<name>A0A7R9VN33_9CHLO</name>
<dbReference type="FunFam" id="3.40.50.300:FF:000665">
    <property type="entry name" value="ABC transporter A family member 2"/>
    <property type="match status" value="1"/>
</dbReference>
<comment type="similarity">
    <text evidence="2">Belongs to the ABC transporter superfamily. ABCA family. CPR flippase (TC 3.A.1.211) subfamily.</text>
</comment>
<proteinExistence type="inferred from homology"/>
<feature type="transmembrane region" description="Helical" evidence="10">
    <location>
        <begin position="26"/>
        <end position="44"/>
    </location>
</feature>
<keyword evidence="5" id="KW-0547">Nucleotide-binding</keyword>
<evidence type="ECO:0000256" key="2">
    <source>
        <dbReference type="ARBA" id="ARBA00008526"/>
    </source>
</evidence>
<dbReference type="InterPro" id="IPR026082">
    <property type="entry name" value="ABCA"/>
</dbReference>
<evidence type="ECO:0000256" key="9">
    <source>
        <dbReference type="SAM" id="MobiDB-lite"/>
    </source>
</evidence>
<feature type="transmembrane region" description="Helical" evidence="10">
    <location>
        <begin position="56"/>
        <end position="74"/>
    </location>
</feature>
<evidence type="ECO:0000313" key="12">
    <source>
        <dbReference type="EMBL" id="CAD8300565.1"/>
    </source>
</evidence>
<evidence type="ECO:0000256" key="8">
    <source>
        <dbReference type="ARBA" id="ARBA00023136"/>
    </source>
</evidence>
<dbReference type="GO" id="GO:0016887">
    <property type="term" value="F:ATP hydrolysis activity"/>
    <property type="evidence" value="ECO:0007669"/>
    <property type="project" value="InterPro"/>
</dbReference>
<feature type="transmembrane region" description="Helical" evidence="10">
    <location>
        <begin position="340"/>
        <end position="363"/>
    </location>
</feature>
<sequence length="1153" mass="125962">MADVGDKNGVAETSMRPRGCGPVTGVVDWLMSFATVRGFFALYRKNALVAVRNHRATLLRLIAPLLFLLLALLIDKAIQANDAGQETFQDVMDPTAELIAPIPSCNEDMYIGPSNCSELMYSPNNYITQAIMGNVTSRNAVPITAAAYPSQDSVQDYLLAHPDEVIGAVHFVFEDPSNPSVLNGFIVQTNTTVKFFKGTYQDPNTFVQLPLQSAVQREITRYYMSETPSLAGMAEDLVWNVSIKTFAHPAIATTSVLGQVLGPFVFAACMFSFVSQIGFMVAEKEQGLRQALQSMGCTTAAYWLSWAAWEFTIAFFSANLIACFGLLLHFDLFLNNNYGLLFFLFFLFLLALSSLGMFVCTLISKQQVAVYVGFAIFLIGWIMQTVVIFGVPYSVDFYYDYNMALTCIFSLFPWDLLAKGFGDLGSATVTSTSPGISWSQRYSYCQDIPLSQDQPPFDPKEQYIDYECVMPLGTIYVVLTVLWLGYFVLAVYFDQIIPNAMGVKLPLWFPFMPSYWMPSLAKARGLHSIDDGMGPDDRPDEQDGDVAEEEVRMRELLQHRTGAASDAAEMSAAGANLKNRNAVEVFGLKRVFPYIPCSGSCGSFCFAFARTKDERAFWAIKNSWLGIPEGQLFCLLGPNGAGKSTTINVLTGVLPASDGEALVYGEPISAAGSMERIRSMMGVCPQFDVLWGELTGVEHLQIYGAVKGVDWRRVGGEADELLEKVKLTYAARQQTAAYSGGMRRRLSVAIALLGNPKIVYLDEPTTGMDPISRRYVWDIIQEAKVGRAIVLTTHSMEEADILGDRIAIMAKGRLRCIGSSLRLKQKFGSGYQVAVSVTAPATDYKDLSTAAVETKENSARFAKVKEYFRERLDGIAPSEETRAYINFLVPREKEDQLMPFLKQLEKDSDELHITDVQLSLTSLEEVFLNIAKAAEIEEARRRGSKPVEVHLPSGTTMQVPLGAELAEDPATGAQYTVRWGTDEAGNLCVLDCKPVDGSGTSLHGAAVTRDWPSVTGGLGTIQAAPPVPSYVDVKLDNGTLLRVGAGQEYVLNPVTNQPYRLTWGEGPDGEPAVVHFEAYYPGSVAEPKSSLPTVGLMPGVPASISLQRSGSPLPGAVSGASDDESQPRARGVGPRQGSRQGQGSNDASPRSRG</sequence>
<evidence type="ECO:0000256" key="4">
    <source>
        <dbReference type="ARBA" id="ARBA00022692"/>
    </source>
</evidence>
<evidence type="ECO:0000256" key="5">
    <source>
        <dbReference type="ARBA" id="ARBA00022741"/>
    </source>
</evidence>
<protein>
    <recommendedName>
        <fullName evidence="11">ABC transporter domain-containing protein</fullName>
    </recommendedName>
</protein>
<evidence type="ECO:0000259" key="11">
    <source>
        <dbReference type="PROSITE" id="PS50893"/>
    </source>
</evidence>
<dbReference type="InterPro" id="IPR056788">
    <property type="entry name" value="ABCA2/9/11_C"/>
</dbReference>
<dbReference type="SUPFAM" id="SSF52540">
    <property type="entry name" value="P-loop containing nucleoside triphosphate hydrolases"/>
    <property type="match status" value="1"/>
</dbReference>
<keyword evidence="8 10" id="KW-0472">Membrane</keyword>
<dbReference type="InterPro" id="IPR027417">
    <property type="entry name" value="P-loop_NTPase"/>
</dbReference>
<dbReference type="InterPro" id="IPR003439">
    <property type="entry name" value="ABC_transporter-like_ATP-bd"/>
</dbReference>
<gene>
    <name evidence="12" type="ORF">CEUR00632_LOCUS15633</name>
</gene>
<evidence type="ECO:0000256" key="10">
    <source>
        <dbReference type="SAM" id="Phobius"/>
    </source>
</evidence>
<dbReference type="GO" id="GO:0005319">
    <property type="term" value="F:lipid transporter activity"/>
    <property type="evidence" value="ECO:0007669"/>
    <property type="project" value="TreeGrafter"/>
</dbReference>
<evidence type="ECO:0000256" key="1">
    <source>
        <dbReference type="ARBA" id="ARBA00004141"/>
    </source>
</evidence>
<dbReference type="InterPro" id="IPR013525">
    <property type="entry name" value="ABC2_TM"/>
</dbReference>
<feature type="compositionally biased region" description="Low complexity" evidence="9">
    <location>
        <begin position="1130"/>
        <end position="1143"/>
    </location>
</feature>
<dbReference type="Pfam" id="PF12698">
    <property type="entry name" value="ABC2_membrane_3"/>
    <property type="match status" value="1"/>
</dbReference>
<dbReference type="Pfam" id="PF00005">
    <property type="entry name" value="ABC_tran"/>
    <property type="match status" value="1"/>
</dbReference>
<evidence type="ECO:0000256" key="3">
    <source>
        <dbReference type="ARBA" id="ARBA00022448"/>
    </source>
</evidence>
<organism evidence="12">
    <name type="scientific">Chlamydomonas euryale</name>
    <dbReference type="NCBI Taxonomy" id="1486919"/>
    <lineage>
        <taxon>Eukaryota</taxon>
        <taxon>Viridiplantae</taxon>
        <taxon>Chlorophyta</taxon>
        <taxon>core chlorophytes</taxon>
        <taxon>Chlorophyceae</taxon>
        <taxon>CS clade</taxon>
        <taxon>Chlamydomonadales</taxon>
        <taxon>Chlamydomonadaceae</taxon>
        <taxon>Chlamydomonas</taxon>
    </lineage>
</organism>
<feature type="transmembrane region" description="Helical" evidence="10">
    <location>
        <begin position="303"/>
        <end position="328"/>
    </location>
</feature>
<feature type="region of interest" description="Disordered" evidence="9">
    <location>
        <begin position="1105"/>
        <end position="1153"/>
    </location>
</feature>
<dbReference type="InterPro" id="IPR017871">
    <property type="entry name" value="ABC_transporter-like_CS"/>
</dbReference>
<dbReference type="CDD" id="cd03263">
    <property type="entry name" value="ABC_subfamily_A"/>
    <property type="match status" value="1"/>
</dbReference>
<feature type="transmembrane region" description="Helical" evidence="10">
    <location>
        <begin position="370"/>
        <end position="391"/>
    </location>
</feature>
<dbReference type="InterPro" id="IPR003593">
    <property type="entry name" value="AAA+_ATPase"/>
</dbReference>
<dbReference type="GO" id="GO:0005524">
    <property type="term" value="F:ATP binding"/>
    <property type="evidence" value="ECO:0007669"/>
    <property type="project" value="UniProtKB-KW"/>
</dbReference>
<dbReference type="GO" id="GO:0140359">
    <property type="term" value="F:ABC-type transporter activity"/>
    <property type="evidence" value="ECO:0007669"/>
    <property type="project" value="InterPro"/>
</dbReference>
<comment type="subcellular location">
    <subcellularLocation>
        <location evidence="1">Membrane</location>
        <topology evidence="1">Multi-pass membrane protein</topology>
    </subcellularLocation>
</comment>
<dbReference type="PANTHER" id="PTHR19229:SF205">
    <property type="entry name" value="ABC TRANSPORTER A FAMILY MEMBER 1-RELATED"/>
    <property type="match status" value="1"/>
</dbReference>
<feature type="transmembrane region" description="Helical" evidence="10">
    <location>
        <begin position="469"/>
        <end position="493"/>
    </location>
</feature>
<feature type="transmembrane region" description="Helical" evidence="10">
    <location>
        <begin position="260"/>
        <end position="282"/>
    </location>
</feature>
<dbReference type="EMBL" id="HBEC01033630">
    <property type="protein sequence ID" value="CAD8300565.1"/>
    <property type="molecule type" value="Transcribed_RNA"/>
</dbReference>
<dbReference type="PANTHER" id="PTHR19229">
    <property type="entry name" value="ATP-BINDING CASSETTE TRANSPORTER SUBFAMILY A ABCA"/>
    <property type="match status" value="1"/>
</dbReference>
<keyword evidence="4 10" id="KW-0812">Transmembrane</keyword>
<evidence type="ECO:0000256" key="7">
    <source>
        <dbReference type="ARBA" id="ARBA00022989"/>
    </source>
</evidence>
<feature type="compositionally biased region" description="Polar residues" evidence="9">
    <location>
        <begin position="1144"/>
        <end position="1153"/>
    </location>
</feature>
<dbReference type="PROSITE" id="PS50893">
    <property type="entry name" value="ABC_TRANSPORTER_2"/>
    <property type="match status" value="1"/>
</dbReference>
<accession>A0A7R9VN33</accession>
<keyword evidence="3" id="KW-0813">Transport</keyword>
<dbReference type="PROSITE" id="PS00211">
    <property type="entry name" value="ABC_TRANSPORTER_1"/>
    <property type="match status" value="1"/>
</dbReference>